<feature type="region of interest" description="Disordered" evidence="1">
    <location>
        <begin position="1"/>
        <end position="179"/>
    </location>
</feature>
<feature type="compositionally biased region" description="Basic and acidic residues" evidence="1">
    <location>
        <begin position="208"/>
        <end position="219"/>
    </location>
</feature>
<dbReference type="Proteomes" id="UP001465976">
    <property type="component" value="Unassembled WGS sequence"/>
</dbReference>
<comment type="caution">
    <text evidence="2">The sequence shown here is derived from an EMBL/GenBank/DDBJ whole genome shotgun (WGS) entry which is preliminary data.</text>
</comment>
<keyword evidence="3" id="KW-1185">Reference proteome</keyword>
<accession>A0ABR3FTJ7</accession>
<feature type="compositionally biased region" description="Pro residues" evidence="1">
    <location>
        <begin position="93"/>
        <end position="107"/>
    </location>
</feature>
<evidence type="ECO:0000313" key="3">
    <source>
        <dbReference type="Proteomes" id="UP001465976"/>
    </source>
</evidence>
<feature type="compositionally biased region" description="Low complexity" evidence="1">
    <location>
        <begin position="35"/>
        <end position="52"/>
    </location>
</feature>
<proteinExistence type="predicted"/>
<feature type="non-terminal residue" evidence="2">
    <location>
        <position position="303"/>
    </location>
</feature>
<evidence type="ECO:0000313" key="2">
    <source>
        <dbReference type="EMBL" id="KAL0578808.1"/>
    </source>
</evidence>
<feature type="compositionally biased region" description="Low complexity" evidence="1">
    <location>
        <begin position="124"/>
        <end position="133"/>
    </location>
</feature>
<dbReference type="EMBL" id="JBAHYK010000083">
    <property type="protein sequence ID" value="KAL0578808.1"/>
    <property type="molecule type" value="Genomic_DNA"/>
</dbReference>
<protein>
    <submittedName>
        <fullName evidence="2">Uncharacterized protein</fullName>
    </submittedName>
</protein>
<name>A0ABR3FTJ7_9AGAR</name>
<gene>
    <name evidence="2" type="ORF">V5O48_003174</name>
</gene>
<sequence>MKKFFGGAKPKPATPAVSHKSNDTDPSPAPTPIHAVYSSQSQPQAQAPVQPQRLEDIHDDSTYDIVRVESFPNPHPPALTPSRSSSYGSLPPGASPPSGPPRPPSPHQQPEISAPQTLKKKNPNHPNNSSNHSISTPPAMGILRSLDAQQQQHPQGHPHPHHQHTGSNDTTVIAPARPSMGIDQRYASVNSLAASTIATMDPAAALIERKDREREKKDSGWLSKLTGGGADKDKDHHHHGHTLGHGQKERERSQSWQLVQHNNEEGGELTRSIGFLTATASEDWALVLDVCERASASDANAKE</sequence>
<evidence type="ECO:0000256" key="1">
    <source>
        <dbReference type="SAM" id="MobiDB-lite"/>
    </source>
</evidence>
<organism evidence="2 3">
    <name type="scientific">Marasmius crinis-equi</name>
    <dbReference type="NCBI Taxonomy" id="585013"/>
    <lineage>
        <taxon>Eukaryota</taxon>
        <taxon>Fungi</taxon>
        <taxon>Dikarya</taxon>
        <taxon>Basidiomycota</taxon>
        <taxon>Agaricomycotina</taxon>
        <taxon>Agaricomycetes</taxon>
        <taxon>Agaricomycetidae</taxon>
        <taxon>Agaricales</taxon>
        <taxon>Marasmiineae</taxon>
        <taxon>Marasmiaceae</taxon>
        <taxon>Marasmius</taxon>
    </lineage>
</organism>
<feature type="region of interest" description="Disordered" evidence="1">
    <location>
        <begin position="208"/>
        <end position="264"/>
    </location>
</feature>
<reference evidence="2 3" key="1">
    <citation type="submission" date="2024-02" db="EMBL/GenBank/DDBJ databases">
        <title>A draft genome for the cacao thread blight pathogen Marasmius crinis-equi.</title>
        <authorList>
            <person name="Cohen S.P."/>
            <person name="Baruah I.K."/>
            <person name="Amoako-Attah I."/>
            <person name="Bukari Y."/>
            <person name="Meinhardt L.W."/>
            <person name="Bailey B.A."/>
        </authorList>
    </citation>
    <scope>NUCLEOTIDE SEQUENCE [LARGE SCALE GENOMIC DNA]</scope>
    <source>
        <strain evidence="2 3">GH-76</strain>
    </source>
</reference>